<evidence type="ECO:0000256" key="3">
    <source>
        <dbReference type="ARBA" id="ARBA00022816"/>
    </source>
</evidence>
<feature type="region of interest" description="Disordered" evidence="8">
    <location>
        <begin position="750"/>
        <end position="773"/>
    </location>
</feature>
<keyword evidence="6" id="KW-0906">Nuclear pore complex</keyword>
<evidence type="ECO:0000313" key="10">
    <source>
        <dbReference type="Proteomes" id="UP000623129"/>
    </source>
</evidence>
<keyword evidence="3" id="KW-0509">mRNA transport</keyword>
<evidence type="ECO:0000256" key="8">
    <source>
        <dbReference type="SAM" id="MobiDB-lite"/>
    </source>
</evidence>
<dbReference type="GO" id="GO:0006406">
    <property type="term" value="P:mRNA export from nucleus"/>
    <property type="evidence" value="ECO:0007669"/>
    <property type="project" value="TreeGrafter"/>
</dbReference>
<feature type="compositionally biased region" description="Low complexity" evidence="8">
    <location>
        <begin position="23"/>
        <end position="35"/>
    </location>
</feature>
<keyword evidence="7" id="KW-0539">Nucleus</keyword>
<dbReference type="Pfam" id="PF10168">
    <property type="entry name" value="Nup88"/>
    <property type="match status" value="2"/>
</dbReference>
<feature type="region of interest" description="Disordered" evidence="8">
    <location>
        <begin position="1"/>
        <end position="42"/>
    </location>
</feature>
<keyword evidence="2" id="KW-0813">Transport</keyword>
<gene>
    <name evidence="9" type="ORF">FCM35_KLT08857</name>
</gene>
<evidence type="ECO:0000256" key="4">
    <source>
        <dbReference type="ARBA" id="ARBA00022927"/>
    </source>
</evidence>
<dbReference type="GO" id="GO:0005643">
    <property type="term" value="C:nuclear pore"/>
    <property type="evidence" value="ECO:0007669"/>
    <property type="project" value="UniProtKB-SubCell"/>
</dbReference>
<reference evidence="9" key="1">
    <citation type="submission" date="2020-01" db="EMBL/GenBank/DDBJ databases">
        <title>Genome sequence of Kobresia littledalei, the first chromosome-level genome in the family Cyperaceae.</title>
        <authorList>
            <person name="Qu G."/>
        </authorList>
    </citation>
    <scope>NUCLEOTIDE SEQUENCE</scope>
    <source>
        <strain evidence="9">C.B.Clarke</strain>
        <tissue evidence="9">Leaf</tissue>
    </source>
</reference>
<proteinExistence type="predicted"/>
<evidence type="ECO:0000256" key="2">
    <source>
        <dbReference type="ARBA" id="ARBA00022448"/>
    </source>
</evidence>
<evidence type="ECO:0000256" key="1">
    <source>
        <dbReference type="ARBA" id="ARBA00004567"/>
    </source>
</evidence>
<evidence type="ECO:0000256" key="7">
    <source>
        <dbReference type="ARBA" id="ARBA00023242"/>
    </source>
</evidence>
<comment type="caution">
    <text evidence="9">The sequence shown here is derived from an EMBL/GenBank/DDBJ whole genome shotgun (WGS) entry which is preliminary data.</text>
</comment>
<evidence type="ECO:0000313" key="9">
    <source>
        <dbReference type="EMBL" id="KAF3325777.1"/>
    </source>
</evidence>
<dbReference type="EMBL" id="SWLB01000019">
    <property type="protein sequence ID" value="KAF3325777.1"/>
    <property type="molecule type" value="Genomic_DNA"/>
</dbReference>
<dbReference type="PANTHER" id="PTHR13257:SF0">
    <property type="entry name" value="NUCLEAR PORE COMPLEX PROTEIN NUP88"/>
    <property type="match status" value="1"/>
</dbReference>
<dbReference type="AlphaFoldDB" id="A0A833QPL4"/>
<dbReference type="OrthoDB" id="341482at2759"/>
<dbReference type="GO" id="GO:0000055">
    <property type="term" value="P:ribosomal large subunit export from nucleus"/>
    <property type="evidence" value="ECO:0007669"/>
    <property type="project" value="InterPro"/>
</dbReference>
<dbReference type="GO" id="GO:0017056">
    <property type="term" value="F:structural constituent of nuclear pore"/>
    <property type="evidence" value="ECO:0007669"/>
    <property type="project" value="InterPro"/>
</dbReference>
<dbReference type="InterPro" id="IPR036322">
    <property type="entry name" value="WD40_repeat_dom_sf"/>
</dbReference>
<organism evidence="9 10">
    <name type="scientific">Carex littledalei</name>
    <dbReference type="NCBI Taxonomy" id="544730"/>
    <lineage>
        <taxon>Eukaryota</taxon>
        <taxon>Viridiplantae</taxon>
        <taxon>Streptophyta</taxon>
        <taxon>Embryophyta</taxon>
        <taxon>Tracheophyta</taxon>
        <taxon>Spermatophyta</taxon>
        <taxon>Magnoliopsida</taxon>
        <taxon>Liliopsida</taxon>
        <taxon>Poales</taxon>
        <taxon>Cyperaceae</taxon>
        <taxon>Cyperoideae</taxon>
        <taxon>Cariceae</taxon>
        <taxon>Carex</taxon>
        <taxon>Carex subgen. Euthyceras</taxon>
    </lineage>
</organism>
<dbReference type="PANTHER" id="PTHR13257">
    <property type="entry name" value="NUCLEOPORIN NUP84-RELATED"/>
    <property type="match status" value="1"/>
</dbReference>
<evidence type="ECO:0000256" key="6">
    <source>
        <dbReference type="ARBA" id="ARBA00023132"/>
    </source>
</evidence>
<feature type="compositionally biased region" description="Pro residues" evidence="8">
    <location>
        <begin position="7"/>
        <end position="22"/>
    </location>
</feature>
<sequence length="808" mass="88394">MTRISAPPSPPPSPPLSPPLPSPTTSFSLSSPFPLANSANSKPSKRSFIEWVPLASHPVFASVRNSQPSSDFNPGSGGSLVAWDAVRSRFYLWDPAIRGIHRLSVRLQDSDDGSETLDHVSVEAAVPSETLIPSIQITHEVCQISLNIDGSSLFIAGSDKLTLINIFHKATTNGETVICRAVPVATQILSGQDKGIRVLQASWHPFSGAHICLLTSDAVFRLFDLSSDLEKPEQEFYLQLEPSGRGQSAVLLCPVAFSHGAHHLWDTFSIFFLFSDGSIYILCPVVPFGSLYNQKHIKEIYDDVKSFELEAANAAKFSRLALSWLEETFPEMLPESEHHSLSVCRACAYASLDASLVLQGPLRKISHGQETDILKGRAVSFLYTSAGKDSILVAAFNTGLLYIQALADEIHPQWATDAGPHFSLDSNYQVKGVAMICESLPHNTGDSGQTPPLLELAVVDLALSDPSQKQQGPSLSLFSDPVVAERFYCVHSGGADAVTLNFLPFSDVDVGPTSAKPPSVQPVFNIGNNKGLNGFAAIADSFGDSHIIGVTQNYECIVIEMKVWKETVIVDLGETGEAGSIDASSRVMTNVSKDLLAGPKAIVLNSSGSLKMMDPESIEGRSTLHHYMKVFRENYVEYAHKVSIELKQRMGHLKSLMEEQNKKINAVKMLLENVETKEESIHEKIDRACGSHTELERRLNKLKSLPLANKKPLSKAEKDFRVQLDRFVGVELDALHSAIEALSARMKRYNGSHASSVTPRRTAPRGRNPASEAQASLLKPSLEKLSIMNKENTQKLKLLEEHFANLEM</sequence>
<evidence type="ECO:0008006" key="11">
    <source>
        <dbReference type="Google" id="ProtNLM"/>
    </source>
</evidence>
<keyword evidence="10" id="KW-1185">Reference proteome</keyword>
<keyword evidence="4" id="KW-0653">Protein transport</keyword>
<dbReference type="GO" id="GO:0000056">
    <property type="term" value="P:ribosomal small subunit export from nucleus"/>
    <property type="evidence" value="ECO:0007669"/>
    <property type="project" value="InterPro"/>
</dbReference>
<comment type="subcellular location">
    <subcellularLocation>
        <location evidence="1">Nucleus</location>
        <location evidence="1">Nuclear pore complex</location>
    </subcellularLocation>
</comment>
<protein>
    <recommendedName>
        <fullName evidence="11">Nuclear pore complex protein NUP88</fullName>
    </recommendedName>
</protein>
<dbReference type="Proteomes" id="UP000623129">
    <property type="component" value="Unassembled WGS sequence"/>
</dbReference>
<dbReference type="SUPFAM" id="SSF50978">
    <property type="entry name" value="WD40 repeat-like"/>
    <property type="match status" value="1"/>
</dbReference>
<dbReference type="InterPro" id="IPR037700">
    <property type="entry name" value="NUP88/NUP82"/>
</dbReference>
<accession>A0A833QPL4</accession>
<dbReference type="GO" id="GO:0006606">
    <property type="term" value="P:protein import into nucleus"/>
    <property type="evidence" value="ECO:0007669"/>
    <property type="project" value="TreeGrafter"/>
</dbReference>
<keyword evidence="5" id="KW-0811">Translocation</keyword>
<dbReference type="InterPro" id="IPR019321">
    <property type="entry name" value="Nucleoporin_Nup88"/>
</dbReference>
<name>A0A833QPL4_9POAL</name>
<evidence type="ECO:0000256" key="5">
    <source>
        <dbReference type="ARBA" id="ARBA00023010"/>
    </source>
</evidence>